<dbReference type="Gene3D" id="3.30.1360.40">
    <property type="match status" value="1"/>
</dbReference>
<dbReference type="Proteomes" id="UP000294508">
    <property type="component" value="Unassembled WGS sequence"/>
</dbReference>
<dbReference type="InterPro" id="IPR003833">
    <property type="entry name" value="CT_C_D"/>
</dbReference>
<dbReference type="Pfam" id="PF02626">
    <property type="entry name" value="CT_A_B"/>
    <property type="match status" value="1"/>
</dbReference>
<keyword evidence="3" id="KW-0067">ATP-binding</keyword>
<sequence length="664" mass="71117">MQRLESDAGPTPGLVVTLAVITVISPGNQTTVQDLTGRPGLWDVGVPPSGAADELSFALVNTAVGNPDSAAGLECVLAGPVLTCDEDRLICVGGAVNNATIDGLRVRPGMVVRLPAAAVLDVGPLDGPGMRGYLAIEGGLDVPRVLGSRSTFILGGFGGQDGRPLVAGDRLPLGRRENLLTPMSVDLPTISGSWNLRVIPGPHGAPDHLTDEGVEAFFANSWIVDHRSDRTGTRLVGPVPGWARTDGGEAGLHPSNVHDSAYPVGGIMLSGDTPVIVGKDGPSLGGFVVPAVVIEADRWMLGQLSAGDSVQLVPVTLETATEAISVRRRWLTDLRQEPGPVASIVSSSGRPEVLHQSDGVPPYTIRCAGERHLLVEAGPAELDLTVRVWIHLLAQALREHRPDGVVEIVEGVRSLLIAVDSSRLRLNELAEGLAFLAAGLADPETVVLPAREVTLPIAFDHPEAHEAMRRYATSVRPDAPWCPDNVEFIRRVNDLRRRDEVFEIIQEATYLVVGLGDVYLGAPVAVPVDPRHRLVTTKYNPARTWTPQNAVGIGGIYLCVYGMEGPGGYQLVGRTVPVWRLSPNDEQPWLLRQFDLIRFTPVSAEQLAHERAEIKAGRADLRVSPATFSIADVHRIEQEAPVDIATVRAKRRAAFEAERARWGA</sequence>
<dbReference type="InterPro" id="IPR052708">
    <property type="entry name" value="PxpC"/>
</dbReference>
<evidence type="ECO:0000256" key="1">
    <source>
        <dbReference type="ARBA" id="ARBA00022741"/>
    </source>
</evidence>
<comment type="caution">
    <text evidence="6">The sequence shown here is derived from an EMBL/GenBank/DDBJ whole genome shotgun (WGS) entry which is preliminary data.</text>
</comment>
<dbReference type="SUPFAM" id="SSF160467">
    <property type="entry name" value="PH0987 N-terminal domain-like"/>
    <property type="match status" value="1"/>
</dbReference>
<protein>
    <submittedName>
        <fullName evidence="6">Urea carboxylase</fullName>
    </submittedName>
</protein>
<feature type="domain" description="Carboxyltransferase" evidence="4">
    <location>
        <begin position="363"/>
        <end position="591"/>
    </location>
</feature>
<feature type="domain" description="Carboxyltransferase" evidence="5">
    <location>
        <begin position="43"/>
        <end position="330"/>
    </location>
</feature>
<evidence type="ECO:0000313" key="6">
    <source>
        <dbReference type="EMBL" id="TCO35290.1"/>
    </source>
</evidence>
<evidence type="ECO:0000259" key="5">
    <source>
        <dbReference type="SMART" id="SM00797"/>
    </source>
</evidence>
<dbReference type="InterPro" id="IPR003778">
    <property type="entry name" value="CT_A_B"/>
</dbReference>
<evidence type="ECO:0000256" key="2">
    <source>
        <dbReference type="ARBA" id="ARBA00022801"/>
    </source>
</evidence>
<accession>A0A4V2S153</accession>
<dbReference type="GO" id="GO:0016787">
    <property type="term" value="F:hydrolase activity"/>
    <property type="evidence" value="ECO:0007669"/>
    <property type="project" value="UniProtKB-KW"/>
</dbReference>
<dbReference type="PANTHER" id="PTHR43309">
    <property type="entry name" value="5-OXOPROLINASE SUBUNIT C"/>
    <property type="match status" value="1"/>
</dbReference>
<dbReference type="InterPro" id="IPR029000">
    <property type="entry name" value="Cyclophilin-like_dom_sf"/>
</dbReference>
<dbReference type="GO" id="GO:0005524">
    <property type="term" value="F:ATP binding"/>
    <property type="evidence" value="ECO:0007669"/>
    <property type="project" value="UniProtKB-KW"/>
</dbReference>
<dbReference type="NCBIfam" id="TIGR00724">
    <property type="entry name" value="urea_amlyse_rel"/>
    <property type="match status" value="1"/>
</dbReference>
<dbReference type="Gene3D" id="2.40.100.10">
    <property type="entry name" value="Cyclophilin-like"/>
    <property type="match status" value="2"/>
</dbReference>
<dbReference type="Pfam" id="PF02682">
    <property type="entry name" value="CT_C_D"/>
    <property type="match status" value="1"/>
</dbReference>
<evidence type="ECO:0000259" key="4">
    <source>
        <dbReference type="SMART" id="SM00796"/>
    </source>
</evidence>
<keyword evidence="7" id="KW-1185">Reference proteome</keyword>
<dbReference type="SUPFAM" id="SSF50891">
    <property type="entry name" value="Cyclophilin-like"/>
    <property type="match status" value="2"/>
</dbReference>
<dbReference type="PANTHER" id="PTHR43309:SF3">
    <property type="entry name" value="5-OXOPROLINASE SUBUNIT C"/>
    <property type="match status" value="1"/>
</dbReference>
<reference evidence="6 7" key="1">
    <citation type="journal article" date="2015" name="Stand. Genomic Sci.">
        <title>Genomic Encyclopedia of Bacterial and Archaeal Type Strains, Phase III: the genomes of soil and plant-associated and newly described type strains.</title>
        <authorList>
            <person name="Whitman W.B."/>
            <person name="Woyke T."/>
            <person name="Klenk H.P."/>
            <person name="Zhou Y."/>
            <person name="Lilburn T.G."/>
            <person name="Beck B.J."/>
            <person name="De Vos P."/>
            <person name="Vandamme P."/>
            <person name="Eisen J.A."/>
            <person name="Garrity G."/>
            <person name="Hugenholtz P."/>
            <person name="Kyrpides N.C."/>
        </authorList>
    </citation>
    <scope>NUCLEOTIDE SEQUENCE [LARGE SCALE GENOMIC DNA]</scope>
    <source>
        <strain evidence="6 7">VKM Ac-2572</strain>
    </source>
</reference>
<dbReference type="SMART" id="SM00797">
    <property type="entry name" value="AHS2"/>
    <property type="match status" value="1"/>
</dbReference>
<evidence type="ECO:0000313" key="7">
    <source>
        <dbReference type="Proteomes" id="UP000294508"/>
    </source>
</evidence>
<dbReference type="EMBL" id="SLWN01000001">
    <property type="protein sequence ID" value="TCO35290.1"/>
    <property type="molecule type" value="Genomic_DNA"/>
</dbReference>
<name>A0A4V2S153_9ACTN</name>
<dbReference type="AlphaFoldDB" id="A0A4V2S153"/>
<gene>
    <name evidence="6" type="ORF">EV652_101170</name>
</gene>
<evidence type="ECO:0000256" key="3">
    <source>
        <dbReference type="ARBA" id="ARBA00022840"/>
    </source>
</evidence>
<organism evidence="6 7">
    <name type="scientific">Kribbella steppae</name>
    <dbReference type="NCBI Taxonomy" id="2512223"/>
    <lineage>
        <taxon>Bacteria</taxon>
        <taxon>Bacillati</taxon>
        <taxon>Actinomycetota</taxon>
        <taxon>Actinomycetes</taxon>
        <taxon>Propionibacteriales</taxon>
        <taxon>Kribbellaceae</taxon>
        <taxon>Kribbella</taxon>
    </lineage>
</organism>
<keyword evidence="1" id="KW-0547">Nucleotide-binding</keyword>
<keyword evidence="2" id="KW-0378">Hydrolase</keyword>
<dbReference type="SMART" id="SM00796">
    <property type="entry name" value="AHS1"/>
    <property type="match status" value="1"/>
</dbReference>
<proteinExistence type="predicted"/>